<protein>
    <submittedName>
        <fullName evidence="1">Uncharacterized protein</fullName>
    </submittedName>
</protein>
<evidence type="ECO:0000313" key="1">
    <source>
        <dbReference type="EMBL" id="JAH91187.1"/>
    </source>
</evidence>
<organism evidence="1">
    <name type="scientific">Anguilla anguilla</name>
    <name type="common">European freshwater eel</name>
    <name type="synonym">Muraena anguilla</name>
    <dbReference type="NCBI Taxonomy" id="7936"/>
    <lineage>
        <taxon>Eukaryota</taxon>
        <taxon>Metazoa</taxon>
        <taxon>Chordata</taxon>
        <taxon>Craniata</taxon>
        <taxon>Vertebrata</taxon>
        <taxon>Euteleostomi</taxon>
        <taxon>Actinopterygii</taxon>
        <taxon>Neopterygii</taxon>
        <taxon>Teleostei</taxon>
        <taxon>Anguilliformes</taxon>
        <taxon>Anguillidae</taxon>
        <taxon>Anguilla</taxon>
    </lineage>
</organism>
<dbReference type="AlphaFoldDB" id="A0A0E9WLF4"/>
<reference evidence="1" key="1">
    <citation type="submission" date="2014-11" db="EMBL/GenBank/DDBJ databases">
        <authorList>
            <person name="Amaro Gonzalez C."/>
        </authorList>
    </citation>
    <scope>NUCLEOTIDE SEQUENCE</scope>
</reference>
<accession>A0A0E9WLF4</accession>
<sequence>MNLHESFCGDFKYFFKKNTSHTENISMAFHPYEFSGVYSNKVLIAKHFPHCVHL</sequence>
<name>A0A0E9WLF4_ANGAN</name>
<dbReference type="EMBL" id="GBXM01017390">
    <property type="protein sequence ID" value="JAH91187.1"/>
    <property type="molecule type" value="Transcribed_RNA"/>
</dbReference>
<proteinExistence type="predicted"/>
<reference evidence="1" key="2">
    <citation type="journal article" date="2015" name="Fish Shellfish Immunol.">
        <title>Early steps in the European eel (Anguilla anguilla)-Vibrio vulnificus interaction in the gills: Role of the RtxA13 toxin.</title>
        <authorList>
            <person name="Callol A."/>
            <person name="Pajuelo D."/>
            <person name="Ebbesson L."/>
            <person name="Teles M."/>
            <person name="MacKenzie S."/>
            <person name="Amaro C."/>
        </authorList>
    </citation>
    <scope>NUCLEOTIDE SEQUENCE</scope>
</reference>